<comment type="similarity">
    <text evidence="1">Belongs to the cornifelin family.</text>
</comment>
<dbReference type="InterPro" id="IPR006461">
    <property type="entry name" value="PLAC_motif_containing"/>
</dbReference>
<dbReference type="NCBIfam" id="TIGR01571">
    <property type="entry name" value="A_thal_Cys_rich"/>
    <property type="match status" value="1"/>
</dbReference>
<sequence length="204" mass="22772">MSGSHFSEDLSDDDQLQPAPFQHSSLTGTSDDDALHSDTHTYPIQSQPHSSHPGPPPAELAYPPGYYMQPQVHYGYPTTNRTNTTVILQQPRQPQVLPPRPWSSNLCECGRDWSICCCGFFCLCCLESEVAQDMDESCLLPCCVPGWLIILRNKMRLQENISGTVLDDCCHVCWCGPCSLCQLAYEIKVVRNRQETLVAAARPI</sequence>
<evidence type="ECO:0000313" key="3">
    <source>
        <dbReference type="EMBL" id="CEK86169.1"/>
    </source>
</evidence>
<name>A0A0B7AYL9_9EUPU</name>
<evidence type="ECO:0000256" key="2">
    <source>
        <dbReference type="SAM" id="MobiDB-lite"/>
    </source>
</evidence>
<proteinExistence type="inferred from homology"/>
<organism evidence="3">
    <name type="scientific">Arion vulgaris</name>
    <dbReference type="NCBI Taxonomy" id="1028688"/>
    <lineage>
        <taxon>Eukaryota</taxon>
        <taxon>Metazoa</taxon>
        <taxon>Spiralia</taxon>
        <taxon>Lophotrochozoa</taxon>
        <taxon>Mollusca</taxon>
        <taxon>Gastropoda</taxon>
        <taxon>Heterobranchia</taxon>
        <taxon>Euthyneura</taxon>
        <taxon>Panpulmonata</taxon>
        <taxon>Eupulmonata</taxon>
        <taxon>Stylommatophora</taxon>
        <taxon>Helicina</taxon>
        <taxon>Arionoidea</taxon>
        <taxon>Arionidae</taxon>
        <taxon>Arion</taxon>
    </lineage>
</organism>
<dbReference type="EMBL" id="HACG01039304">
    <property type="protein sequence ID" value="CEK86169.1"/>
    <property type="molecule type" value="Transcribed_RNA"/>
</dbReference>
<feature type="region of interest" description="Disordered" evidence="2">
    <location>
        <begin position="1"/>
        <end position="62"/>
    </location>
</feature>
<reference evidence="3" key="1">
    <citation type="submission" date="2014-12" db="EMBL/GenBank/DDBJ databases">
        <title>Insight into the proteome of Arion vulgaris.</title>
        <authorList>
            <person name="Aradska J."/>
            <person name="Bulat T."/>
            <person name="Smidak R."/>
            <person name="Sarate P."/>
            <person name="Gangsoo J."/>
            <person name="Sialana F."/>
            <person name="Bilban M."/>
            <person name="Lubec G."/>
        </authorList>
    </citation>
    <scope>NUCLEOTIDE SEQUENCE</scope>
    <source>
        <tissue evidence="3">Skin</tissue>
    </source>
</reference>
<protein>
    <submittedName>
        <fullName evidence="3">Uncharacterized protein</fullName>
    </submittedName>
</protein>
<dbReference type="PANTHER" id="PTHR15907">
    <property type="entry name" value="DUF614 FAMILY PROTEIN-RELATED"/>
    <property type="match status" value="1"/>
</dbReference>
<evidence type="ECO:0000256" key="1">
    <source>
        <dbReference type="ARBA" id="ARBA00009024"/>
    </source>
</evidence>
<dbReference type="AlphaFoldDB" id="A0A0B7AYL9"/>
<dbReference type="Pfam" id="PF04749">
    <property type="entry name" value="PLAC8"/>
    <property type="match status" value="1"/>
</dbReference>
<gene>
    <name evidence="3" type="primary">ORF152318</name>
</gene>
<feature type="compositionally biased region" description="Low complexity" evidence="2">
    <location>
        <begin position="43"/>
        <end position="52"/>
    </location>
</feature>
<accession>A0A0B7AYL9</accession>